<protein>
    <submittedName>
        <fullName evidence="2">Uncharacterized protein</fullName>
    </submittedName>
</protein>
<dbReference type="Proteomes" id="UP000537260">
    <property type="component" value="Unassembled WGS sequence"/>
</dbReference>
<dbReference type="EMBL" id="JACCFM010000001">
    <property type="protein sequence ID" value="NYJ20798.1"/>
    <property type="molecule type" value="Genomic_DNA"/>
</dbReference>
<organism evidence="2 3">
    <name type="scientific">Glaciibacter psychrotolerans</name>
    <dbReference type="NCBI Taxonomy" id="670054"/>
    <lineage>
        <taxon>Bacteria</taxon>
        <taxon>Bacillati</taxon>
        <taxon>Actinomycetota</taxon>
        <taxon>Actinomycetes</taxon>
        <taxon>Micrococcales</taxon>
        <taxon>Microbacteriaceae</taxon>
        <taxon>Glaciibacter</taxon>
    </lineage>
</organism>
<name>A0A7Z0J7C5_9MICO</name>
<proteinExistence type="predicted"/>
<keyword evidence="1" id="KW-0472">Membrane</keyword>
<comment type="caution">
    <text evidence="2">The sequence shown here is derived from an EMBL/GenBank/DDBJ whole genome shotgun (WGS) entry which is preliminary data.</text>
</comment>
<keyword evidence="3" id="KW-1185">Reference proteome</keyword>
<sequence length="37" mass="3907">MTQPEHSDSDAVQFNASPFAMLVVLAARSGLLVAIYG</sequence>
<keyword evidence="1" id="KW-1133">Transmembrane helix</keyword>
<gene>
    <name evidence="2" type="ORF">HNR05_002589</name>
</gene>
<evidence type="ECO:0000256" key="1">
    <source>
        <dbReference type="SAM" id="Phobius"/>
    </source>
</evidence>
<feature type="transmembrane region" description="Helical" evidence="1">
    <location>
        <begin position="16"/>
        <end position="36"/>
    </location>
</feature>
<dbReference type="AlphaFoldDB" id="A0A7Z0J7C5"/>
<evidence type="ECO:0000313" key="3">
    <source>
        <dbReference type="Proteomes" id="UP000537260"/>
    </source>
</evidence>
<accession>A0A7Z0J7C5</accession>
<reference evidence="2 3" key="1">
    <citation type="submission" date="2020-07" db="EMBL/GenBank/DDBJ databases">
        <title>Sequencing the genomes of 1000 actinobacteria strains.</title>
        <authorList>
            <person name="Klenk H.-P."/>
        </authorList>
    </citation>
    <scope>NUCLEOTIDE SEQUENCE [LARGE SCALE GENOMIC DNA]</scope>
    <source>
        <strain evidence="2 3">LI1</strain>
    </source>
</reference>
<evidence type="ECO:0000313" key="2">
    <source>
        <dbReference type="EMBL" id="NYJ20798.1"/>
    </source>
</evidence>
<keyword evidence="1" id="KW-0812">Transmembrane</keyword>